<feature type="transmembrane region" description="Helical" evidence="6">
    <location>
        <begin position="141"/>
        <end position="166"/>
    </location>
</feature>
<name>A0A7E4W397_PANRE</name>
<feature type="transmembrane region" description="Helical" evidence="6">
    <location>
        <begin position="107"/>
        <end position="134"/>
    </location>
</feature>
<dbReference type="Pfam" id="PF07062">
    <property type="entry name" value="Clc-like"/>
    <property type="match status" value="1"/>
</dbReference>
<evidence type="ECO:0000256" key="3">
    <source>
        <dbReference type="ARBA" id="ARBA00022989"/>
    </source>
</evidence>
<evidence type="ECO:0000256" key="4">
    <source>
        <dbReference type="ARBA" id="ARBA00023136"/>
    </source>
</evidence>
<sequence>MAIDFGIGSRFATSLGKAQITTLVLTAIANALAFLAVLTPAWQTADDQDARTRVDSGLWLYCPGNQQCWYIFSDNLVNYYEKVDVCRFLLIGDCRKKLLRTPYFFGWHYAVLIMMVIAILFSFGGVVALVVSYLRPHIRKVATVIMDLLLAFSFLIYAIALAVFMINAEMLESRFLIGIRNTFEKSYGYSFYIACIGLTILMFAVFAAMLVTTYVFFFRENPDQFDPFKYPPSVVGGPGQDYTVMHAVQSPNTQYPQMYTPSLEPQFALGYAPSDTGSSIPTRTFLSY</sequence>
<dbReference type="GO" id="GO:0005886">
    <property type="term" value="C:plasma membrane"/>
    <property type="evidence" value="ECO:0007669"/>
    <property type="project" value="TreeGrafter"/>
</dbReference>
<dbReference type="Gene3D" id="1.20.140.150">
    <property type="match status" value="1"/>
</dbReference>
<evidence type="ECO:0000256" key="6">
    <source>
        <dbReference type="SAM" id="Phobius"/>
    </source>
</evidence>
<dbReference type="AlphaFoldDB" id="A0A7E4W397"/>
<dbReference type="InterPro" id="IPR035906">
    <property type="entry name" value="MetI-like_sf"/>
</dbReference>
<evidence type="ECO:0000256" key="5">
    <source>
        <dbReference type="ARBA" id="ARBA00060861"/>
    </source>
</evidence>
<keyword evidence="2 6" id="KW-0812">Transmembrane</keyword>
<evidence type="ECO:0000256" key="1">
    <source>
        <dbReference type="ARBA" id="ARBA00004141"/>
    </source>
</evidence>
<dbReference type="SUPFAM" id="SSF161098">
    <property type="entry name" value="MetI-like"/>
    <property type="match status" value="1"/>
</dbReference>
<organism evidence="7 8">
    <name type="scientific">Panagrellus redivivus</name>
    <name type="common">Microworm</name>
    <dbReference type="NCBI Taxonomy" id="6233"/>
    <lineage>
        <taxon>Eukaryota</taxon>
        <taxon>Metazoa</taxon>
        <taxon>Ecdysozoa</taxon>
        <taxon>Nematoda</taxon>
        <taxon>Chromadorea</taxon>
        <taxon>Rhabditida</taxon>
        <taxon>Tylenchina</taxon>
        <taxon>Panagrolaimomorpha</taxon>
        <taxon>Panagrolaimoidea</taxon>
        <taxon>Panagrolaimidae</taxon>
        <taxon>Panagrellus</taxon>
    </lineage>
</organism>
<feature type="transmembrane region" description="Helical" evidence="6">
    <location>
        <begin position="20"/>
        <end position="42"/>
    </location>
</feature>
<dbReference type="FunFam" id="1.20.140.150:FF:000042">
    <property type="entry name" value="Clc-like protein 2"/>
    <property type="match status" value="1"/>
</dbReference>
<evidence type="ECO:0000313" key="7">
    <source>
        <dbReference type="Proteomes" id="UP000492821"/>
    </source>
</evidence>
<proteinExistence type="inferred from homology"/>
<evidence type="ECO:0000256" key="2">
    <source>
        <dbReference type="ARBA" id="ARBA00022692"/>
    </source>
</evidence>
<reference evidence="7" key="1">
    <citation type="journal article" date="2013" name="Genetics">
        <title>The draft genome and transcriptome of Panagrellus redivivus are shaped by the harsh demands of a free-living lifestyle.</title>
        <authorList>
            <person name="Srinivasan J."/>
            <person name="Dillman A.R."/>
            <person name="Macchietto M.G."/>
            <person name="Heikkinen L."/>
            <person name="Lakso M."/>
            <person name="Fracchia K.M."/>
            <person name="Antoshechkin I."/>
            <person name="Mortazavi A."/>
            <person name="Wong G."/>
            <person name="Sternberg P.W."/>
        </authorList>
    </citation>
    <scope>NUCLEOTIDE SEQUENCE [LARGE SCALE GENOMIC DNA]</scope>
    <source>
        <strain evidence="7">MT8872</strain>
    </source>
</reference>
<dbReference type="PANTHER" id="PTHR10671:SF96">
    <property type="entry name" value="CLC-LIKE PROTEIN 5"/>
    <property type="match status" value="1"/>
</dbReference>
<dbReference type="InterPro" id="IPR010761">
    <property type="entry name" value="Clc_prot-like"/>
</dbReference>
<comment type="subcellular location">
    <subcellularLocation>
        <location evidence="1">Membrane</location>
        <topology evidence="1">Multi-pass membrane protein</topology>
    </subcellularLocation>
</comment>
<dbReference type="InterPro" id="IPR050579">
    <property type="entry name" value="PMP-22/EMP/MP20-like"/>
</dbReference>
<comment type="similarity">
    <text evidence="5">Belongs to the Clc family.</text>
</comment>
<dbReference type="WBParaSite" id="Pan_g654.t2">
    <property type="protein sequence ID" value="Pan_g654.t2"/>
    <property type="gene ID" value="Pan_g654"/>
</dbReference>
<keyword evidence="4 6" id="KW-0472">Membrane</keyword>
<accession>A0A7E4W397</accession>
<feature type="transmembrane region" description="Helical" evidence="6">
    <location>
        <begin position="191"/>
        <end position="217"/>
    </location>
</feature>
<protein>
    <submittedName>
        <fullName evidence="8">Clc-like protein 2</fullName>
    </submittedName>
</protein>
<keyword evidence="7" id="KW-1185">Reference proteome</keyword>
<keyword evidence="3 6" id="KW-1133">Transmembrane helix</keyword>
<evidence type="ECO:0000313" key="8">
    <source>
        <dbReference type="WBParaSite" id="Pan_g654.t2"/>
    </source>
</evidence>
<dbReference type="PANTHER" id="PTHR10671">
    <property type="entry name" value="EPITHELIAL MEMBRANE PROTEIN-RELATED"/>
    <property type="match status" value="1"/>
</dbReference>
<dbReference type="Proteomes" id="UP000492821">
    <property type="component" value="Unassembled WGS sequence"/>
</dbReference>
<reference evidence="8" key="2">
    <citation type="submission" date="2020-10" db="UniProtKB">
        <authorList>
            <consortium name="WormBaseParasite"/>
        </authorList>
    </citation>
    <scope>IDENTIFICATION</scope>
</reference>